<name>A0A1G8YTI0_9EURY</name>
<dbReference type="Proteomes" id="UP000326500">
    <property type="component" value="Unassembled WGS sequence"/>
</dbReference>
<gene>
    <name evidence="1" type="ORF">SAMN04488571_103198</name>
</gene>
<accession>A0A1G8YTI0</accession>
<dbReference type="EMBL" id="FNFT01000003">
    <property type="protein sequence ID" value="SDK06083.1"/>
    <property type="molecule type" value="Genomic_DNA"/>
</dbReference>
<organism evidence="1 2">
    <name type="scientific">Methanoculleus thermophilus</name>
    <dbReference type="NCBI Taxonomy" id="2200"/>
    <lineage>
        <taxon>Archaea</taxon>
        <taxon>Methanobacteriati</taxon>
        <taxon>Methanobacteriota</taxon>
        <taxon>Stenosarchaea group</taxon>
        <taxon>Methanomicrobia</taxon>
        <taxon>Methanomicrobiales</taxon>
        <taxon>Methanomicrobiaceae</taxon>
        <taxon>Methanoculleus</taxon>
    </lineage>
</organism>
<sequence length="182" mass="19770">MGVFNSGVVAMVTKTNDPFWNQTILGLRRLRPCGRQSGTVKSASLPYTADMSQGHPIGSFSRPRDMESENRLGTLPSMPHNPFATSFLGISSRRPIAPDPGEWLDTYDRACMIIYRGRSKKRVIIAYIPSFSRFASMCARIPSAASTASVSTWSTPPVMPGRSCVRSLTRSGPPVTVGTGLT</sequence>
<dbReference type="AlphaFoldDB" id="A0A1G8YTI0"/>
<proteinExistence type="predicted"/>
<keyword evidence="2" id="KW-1185">Reference proteome</keyword>
<evidence type="ECO:0000313" key="2">
    <source>
        <dbReference type="Proteomes" id="UP000326500"/>
    </source>
</evidence>
<reference evidence="1 2" key="1">
    <citation type="submission" date="2016-10" db="EMBL/GenBank/DDBJ databases">
        <authorList>
            <person name="Varghese N."/>
            <person name="Submissions S."/>
        </authorList>
    </citation>
    <scope>NUCLEOTIDE SEQUENCE [LARGE SCALE GENOMIC DNA]</scope>
    <source>
        <strain evidence="1 2">DSM 2373</strain>
    </source>
</reference>
<evidence type="ECO:0000313" key="1">
    <source>
        <dbReference type="EMBL" id="SDK06083.1"/>
    </source>
</evidence>
<protein>
    <submittedName>
        <fullName evidence="1">Uncharacterized protein</fullName>
    </submittedName>
</protein>